<dbReference type="InterPro" id="IPR011006">
    <property type="entry name" value="CheY-like_superfamily"/>
</dbReference>
<evidence type="ECO:0000313" key="5">
    <source>
        <dbReference type="Proteomes" id="UP001152599"/>
    </source>
</evidence>
<evidence type="ECO:0000256" key="1">
    <source>
        <dbReference type="PROSITE-ProRule" id="PRU00169"/>
    </source>
</evidence>
<dbReference type="PROSITE" id="PS50930">
    <property type="entry name" value="HTH_LYTTR"/>
    <property type="match status" value="1"/>
</dbReference>
<dbReference type="PANTHER" id="PTHR37299:SF1">
    <property type="entry name" value="STAGE 0 SPORULATION PROTEIN A HOMOLOG"/>
    <property type="match status" value="1"/>
</dbReference>
<dbReference type="SUPFAM" id="SSF52172">
    <property type="entry name" value="CheY-like"/>
    <property type="match status" value="1"/>
</dbReference>
<organism evidence="4 5">
    <name type="scientific">Profundicola chukchiensis</name>
    <dbReference type="NCBI Taxonomy" id="2961959"/>
    <lineage>
        <taxon>Bacteria</taxon>
        <taxon>Pseudomonadati</taxon>
        <taxon>Bacteroidota</taxon>
        <taxon>Flavobacteriia</taxon>
        <taxon>Flavobacteriales</taxon>
        <taxon>Weeksellaceae</taxon>
        <taxon>Profundicola</taxon>
    </lineage>
</organism>
<dbReference type="Proteomes" id="UP001152599">
    <property type="component" value="Unassembled WGS sequence"/>
</dbReference>
<comment type="caution">
    <text evidence="4">The sequence shown here is derived from an EMBL/GenBank/DDBJ whole genome shotgun (WGS) entry which is preliminary data.</text>
</comment>
<protein>
    <submittedName>
        <fullName evidence="4">LytTR family DNA-binding domain-containing protein</fullName>
    </submittedName>
</protein>
<dbReference type="RefSeq" id="WP_304419706.1">
    <property type="nucleotide sequence ID" value="NZ_JANCMU010000001.1"/>
</dbReference>
<feature type="modified residue" description="4-aspartylphosphate" evidence="1">
    <location>
        <position position="55"/>
    </location>
</feature>
<evidence type="ECO:0000259" key="3">
    <source>
        <dbReference type="PROSITE" id="PS50930"/>
    </source>
</evidence>
<accession>A0A9X4MVR2</accession>
<dbReference type="SMART" id="SM00448">
    <property type="entry name" value="REC"/>
    <property type="match status" value="1"/>
</dbReference>
<dbReference type="PANTHER" id="PTHR37299">
    <property type="entry name" value="TRANSCRIPTIONAL REGULATOR-RELATED"/>
    <property type="match status" value="1"/>
</dbReference>
<dbReference type="SMART" id="SM00850">
    <property type="entry name" value="LytTR"/>
    <property type="match status" value="1"/>
</dbReference>
<keyword evidence="5" id="KW-1185">Reference proteome</keyword>
<dbReference type="Gene3D" id="2.40.50.1020">
    <property type="entry name" value="LytTr DNA-binding domain"/>
    <property type="match status" value="1"/>
</dbReference>
<dbReference type="Gene3D" id="3.40.50.2300">
    <property type="match status" value="1"/>
</dbReference>
<keyword evidence="1" id="KW-0597">Phosphoprotein</keyword>
<dbReference type="PROSITE" id="PS50110">
    <property type="entry name" value="RESPONSE_REGULATORY"/>
    <property type="match status" value="1"/>
</dbReference>
<dbReference type="GO" id="GO:0003677">
    <property type="term" value="F:DNA binding"/>
    <property type="evidence" value="ECO:0007669"/>
    <property type="project" value="UniProtKB-KW"/>
</dbReference>
<sequence>MRCIIIDDEVNAIKALRWEIENYLPELTIVSTFNSAIDALEYLKSHPAPDLVFLDIEMPEMNGFDFINNVPDREFEIVFTTAYSEFALEAIKKEAVDYLLKPIDSEDLRKAVEKLKKRLAPIQKQEYITENLKAIKGYNSNESDKVKISFDGKINFMNPEEIVYLMSDGNYSKLYLQDGKEILLTFKLKEMQQELPEKYFFRVHKSYIINVQKISSFYKNENFIVLNEKINIPLARSRKAEFIRKYL</sequence>
<dbReference type="InterPro" id="IPR001789">
    <property type="entry name" value="Sig_transdc_resp-reg_receiver"/>
</dbReference>
<keyword evidence="4" id="KW-0238">DNA-binding</keyword>
<dbReference type="Pfam" id="PF00072">
    <property type="entry name" value="Response_reg"/>
    <property type="match status" value="1"/>
</dbReference>
<reference evidence="4" key="1">
    <citation type="submission" date="2022-07" db="EMBL/GenBank/DDBJ databases">
        <title>Description and genome-wide analysis of Profundicola chukchiensis gen. nov., sp. nov., marine bacteria isolated from bottom sediments of the Chukchi Sea.</title>
        <authorList>
            <person name="Romanenko L."/>
            <person name="Otstavnykh N."/>
            <person name="Kurilenko V."/>
            <person name="Eremeev V."/>
            <person name="Velansky P."/>
            <person name="Mikhailov V."/>
            <person name="Isaeva M."/>
        </authorList>
    </citation>
    <scope>NUCLEOTIDE SEQUENCE</scope>
    <source>
        <strain evidence="4">KMM 9713</strain>
    </source>
</reference>
<dbReference type="InterPro" id="IPR046947">
    <property type="entry name" value="LytR-like"/>
</dbReference>
<gene>
    <name evidence="4" type="ORF">NMK71_00885</name>
</gene>
<dbReference type="GO" id="GO:0000156">
    <property type="term" value="F:phosphorelay response regulator activity"/>
    <property type="evidence" value="ECO:0007669"/>
    <property type="project" value="InterPro"/>
</dbReference>
<dbReference type="AlphaFoldDB" id="A0A9X4MVR2"/>
<evidence type="ECO:0000313" key="4">
    <source>
        <dbReference type="EMBL" id="MDG4944958.1"/>
    </source>
</evidence>
<name>A0A9X4MVR2_9FLAO</name>
<dbReference type="InterPro" id="IPR007492">
    <property type="entry name" value="LytTR_DNA-bd_dom"/>
</dbReference>
<feature type="domain" description="HTH LytTR-type" evidence="3">
    <location>
        <begin position="151"/>
        <end position="247"/>
    </location>
</feature>
<dbReference type="EMBL" id="JANCMU010000001">
    <property type="protein sequence ID" value="MDG4944958.1"/>
    <property type="molecule type" value="Genomic_DNA"/>
</dbReference>
<feature type="domain" description="Response regulatory" evidence="2">
    <location>
        <begin position="2"/>
        <end position="116"/>
    </location>
</feature>
<proteinExistence type="predicted"/>
<evidence type="ECO:0000259" key="2">
    <source>
        <dbReference type="PROSITE" id="PS50110"/>
    </source>
</evidence>
<dbReference type="Pfam" id="PF04397">
    <property type="entry name" value="LytTR"/>
    <property type="match status" value="1"/>
</dbReference>